<dbReference type="InParanoid" id="A0A0C3B6R0"/>
<organism evidence="1 2">
    <name type="scientific">Piloderma croceum (strain F 1598)</name>
    <dbReference type="NCBI Taxonomy" id="765440"/>
    <lineage>
        <taxon>Eukaryota</taxon>
        <taxon>Fungi</taxon>
        <taxon>Dikarya</taxon>
        <taxon>Basidiomycota</taxon>
        <taxon>Agaricomycotina</taxon>
        <taxon>Agaricomycetes</taxon>
        <taxon>Agaricomycetidae</taxon>
        <taxon>Atheliales</taxon>
        <taxon>Atheliaceae</taxon>
        <taxon>Piloderma</taxon>
    </lineage>
</organism>
<evidence type="ECO:0000313" key="2">
    <source>
        <dbReference type="Proteomes" id="UP000054166"/>
    </source>
</evidence>
<protein>
    <submittedName>
        <fullName evidence="1">Uncharacterized protein</fullName>
    </submittedName>
</protein>
<gene>
    <name evidence="1" type="ORF">PILCRDRAFT_93246</name>
</gene>
<sequence>MPLRRIWVSATSGPDSDDLIAGNESICLPSKVKIHPHSTGFVLHTVAWENTLLESQMDPNFSSAVSKTQRRSSYSGKSDCDQIYLRRCIVTMEINTALQLRFKCAQSFLLQRLHLHYRVPPHVLALQTGLGRPSDVPSDSGPDQPWDRAEFLSHECGEVLVSNPPLVDHRGAQGLLDECLPRARLGLLEFGESATSRDNPVRFRA</sequence>
<name>A0A0C3B6R0_PILCF</name>
<evidence type="ECO:0000313" key="1">
    <source>
        <dbReference type="EMBL" id="KIM73017.1"/>
    </source>
</evidence>
<dbReference type="HOGENOM" id="CLU_1337958_0_0_1"/>
<proteinExistence type="predicted"/>
<reference evidence="1 2" key="1">
    <citation type="submission" date="2014-04" db="EMBL/GenBank/DDBJ databases">
        <authorList>
            <consortium name="DOE Joint Genome Institute"/>
            <person name="Kuo A."/>
            <person name="Tarkka M."/>
            <person name="Buscot F."/>
            <person name="Kohler A."/>
            <person name="Nagy L.G."/>
            <person name="Floudas D."/>
            <person name="Copeland A."/>
            <person name="Barry K.W."/>
            <person name="Cichocki N."/>
            <person name="Veneault-Fourrey C."/>
            <person name="LaButti K."/>
            <person name="Lindquist E.A."/>
            <person name="Lipzen A."/>
            <person name="Lundell T."/>
            <person name="Morin E."/>
            <person name="Murat C."/>
            <person name="Sun H."/>
            <person name="Tunlid A."/>
            <person name="Henrissat B."/>
            <person name="Grigoriev I.V."/>
            <person name="Hibbett D.S."/>
            <person name="Martin F."/>
            <person name="Nordberg H.P."/>
            <person name="Cantor M.N."/>
            <person name="Hua S.X."/>
        </authorList>
    </citation>
    <scope>NUCLEOTIDE SEQUENCE [LARGE SCALE GENOMIC DNA]</scope>
    <source>
        <strain evidence="1 2">F 1598</strain>
    </source>
</reference>
<dbReference type="Proteomes" id="UP000054166">
    <property type="component" value="Unassembled WGS sequence"/>
</dbReference>
<reference evidence="2" key="2">
    <citation type="submission" date="2015-01" db="EMBL/GenBank/DDBJ databases">
        <title>Evolutionary Origins and Diversification of the Mycorrhizal Mutualists.</title>
        <authorList>
            <consortium name="DOE Joint Genome Institute"/>
            <consortium name="Mycorrhizal Genomics Consortium"/>
            <person name="Kohler A."/>
            <person name="Kuo A."/>
            <person name="Nagy L.G."/>
            <person name="Floudas D."/>
            <person name="Copeland A."/>
            <person name="Barry K.W."/>
            <person name="Cichocki N."/>
            <person name="Veneault-Fourrey C."/>
            <person name="LaButti K."/>
            <person name="Lindquist E.A."/>
            <person name="Lipzen A."/>
            <person name="Lundell T."/>
            <person name="Morin E."/>
            <person name="Murat C."/>
            <person name="Riley R."/>
            <person name="Ohm R."/>
            <person name="Sun H."/>
            <person name="Tunlid A."/>
            <person name="Henrissat B."/>
            <person name="Grigoriev I.V."/>
            <person name="Hibbett D.S."/>
            <person name="Martin F."/>
        </authorList>
    </citation>
    <scope>NUCLEOTIDE SEQUENCE [LARGE SCALE GENOMIC DNA]</scope>
    <source>
        <strain evidence="2">F 1598</strain>
    </source>
</reference>
<accession>A0A0C3B6R0</accession>
<dbReference type="AlphaFoldDB" id="A0A0C3B6R0"/>
<dbReference type="EMBL" id="KN833097">
    <property type="protein sequence ID" value="KIM73017.1"/>
    <property type="molecule type" value="Genomic_DNA"/>
</dbReference>
<keyword evidence="2" id="KW-1185">Reference proteome</keyword>